<evidence type="ECO:0000259" key="2">
    <source>
        <dbReference type="PROSITE" id="PS50110"/>
    </source>
</evidence>
<keyword evidence="4" id="KW-1185">Reference proteome</keyword>
<organism evidence="3 4">
    <name type="scientific">Litorisediminicola beolgyonensis</name>
    <dbReference type="NCBI Taxonomy" id="1173614"/>
    <lineage>
        <taxon>Bacteria</taxon>
        <taxon>Pseudomonadati</taxon>
        <taxon>Pseudomonadota</taxon>
        <taxon>Alphaproteobacteria</taxon>
        <taxon>Rhodobacterales</taxon>
        <taxon>Paracoccaceae</taxon>
        <taxon>Litorisediminicola</taxon>
    </lineage>
</organism>
<dbReference type="Pfam" id="PF00072">
    <property type="entry name" value="Response_reg"/>
    <property type="match status" value="1"/>
</dbReference>
<reference evidence="4" key="1">
    <citation type="journal article" date="2019" name="Int. J. Syst. Evol. Microbiol.">
        <title>The Global Catalogue of Microorganisms (GCM) 10K type strain sequencing project: providing services to taxonomists for standard genome sequencing and annotation.</title>
        <authorList>
            <consortium name="The Broad Institute Genomics Platform"/>
            <consortium name="The Broad Institute Genome Sequencing Center for Infectious Disease"/>
            <person name="Wu L."/>
            <person name="Ma J."/>
        </authorList>
    </citation>
    <scope>NUCLEOTIDE SEQUENCE [LARGE SCALE GENOMIC DNA]</scope>
    <source>
        <strain evidence="4">CCUG 62953</strain>
    </source>
</reference>
<dbReference type="Proteomes" id="UP001597135">
    <property type="component" value="Unassembled WGS sequence"/>
</dbReference>
<evidence type="ECO:0000256" key="1">
    <source>
        <dbReference type="PROSITE-ProRule" id="PRU00169"/>
    </source>
</evidence>
<sequence length="125" mass="13743">MIVEDEAIVLMDTVMLVEDLGFDIHSECSTISEALGALESSLPDVALLDINIRTELIWPVARKLKNQGSKIIFTSANSRHAELQTEFAECQFVEKPVSSRDLREALLEATAADRPSVNDAVVLES</sequence>
<protein>
    <submittedName>
        <fullName evidence="3">Response regulator</fullName>
    </submittedName>
</protein>
<dbReference type="InterPro" id="IPR001789">
    <property type="entry name" value="Sig_transdc_resp-reg_receiver"/>
</dbReference>
<accession>A0ABW3ZHC7</accession>
<feature type="modified residue" description="4-aspartylphosphate" evidence="1">
    <location>
        <position position="49"/>
    </location>
</feature>
<evidence type="ECO:0000313" key="3">
    <source>
        <dbReference type="EMBL" id="MFD1342545.1"/>
    </source>
</evidence>
<dbReference type="EMBL" id="JBHTMU010000012">
    <property type="protein sequence ID" value="MFD1342545.1"/>
    <property type="molecule type" value="Genomic_DNA"/>
</dbReference>
<dbReference type="InterPro" id="IPR011006">
    <property type="entry name" value="CheY-like_superfamily"/>
</dbReference>
<comment type="caution">
    <text evidence="3">The sequence shown here is derived from an EMBL/GenBank/DDBJ whole genome shotgun (WGS) entry which is preliminary data.</text>
</comment>
<evidence type="ECO:0000313" key="4">
    <source>
        <dbReference type="Proteomes" id="UP001597135"/>
    </source>
</evidence>
<feature type="domain" description="Response regulatory" evidence="2">
    <location>
        <begin position="1"/>
        <end position="110"/>
    </location>
</feature>
<dbReference type="SMART" id="SM00448">
    <property type="entry name" value="REC"/>
    <property type="match status" value="1"/>
</dbReference>
<proteinExistence type="predicted"/>
<name>A0ABW3ZHC7_9RHOB</name>
<dbReference type="SUPFAM" id="SSF52172">
    <property type="entry name" value="CheY-like"/>
    <property type="match status" value="1"/>
</dbReference>
<dbReference type="Gene3D" id="3.40.50.2300">
    <property type="match status" value="1"/>
</dbReference>
<dbReference type="PROSITE" id="PS50110">
    <property type="entry name" value="RESPONSE_REGULATORY"/>
    <property type="match status" value="1"/>
</dbReference>
<keyword evidence="1" id="KW-0597">Phosphoprotein</keyword>
<gene>
    <name evidence="3" type="ORF">ACFQ4E_08955</name>
</gene>